<evidence type="ECO:0000313" key="2">
    <source>
        <dbReference type="Proteomes" id="UP001482620"/>
    </source>
</evidence>
<feature type="non-terminal residue" evidence="1">
    <location>
        <position position="118"/>
    </location>
</feature>
<reference evidence="1 2" key="1">
    <citation type="submission" date="2021-06" db="EMBL/GenBank/DDBJ databases">
        <authorList>
            <person name="Palmer J.M."/>
        </authorList>
    </citation>
    <scope>NUCLEOTIDE SEQUENCE [LARGE SCALE GENOMIC DNA]</scope>
    <source>
        <strain evidence="2">if_2019</strain>
        <tissue evidence="1">Muscle</tissue>
    </source>
</reference>
<dbReference type="Proteomes" id="UP001482620">
    <property type="component" value="Unassembled WGS sequence"/>
</dbReference>
<organism evidence="1 2">
    <name type="scientific">Ilyodon furcidens</name>
    <name type="common">goldbreast splitfin</name>
    <dbReference type="NCBI Taxonomy" id="33524"/>
    <lineage>
        <taxon>Eukaryota</taxon>
        <taxon>Metazoa</taxon>
        <taxon>Chordata</taxon>
        <taxon>Craniata</taxon>
        <taxon>Vertebrata</taxon>
        <taxon>Euteleostomi</taxon>
        <taxon>Actinopterygii</taxon>
        <taxon>Neopterygii</taxon>
        <taxon>Teleostei</taxon>
        <taxon>Neoteleostei</taxon>
        <taxon>Acanthomorphata</taxon>
        <taxon>Ovalentaria</taxon>
        <taxon>Atherinomorphae</taxon>
        <taxon>Cyprinodontiformes</taxon>
        <taxon>Goodeidae</taxon>
        <taxon>Ilyodon</taxon>
    </lineage>
</organism>
<comment type="caution">
    <text evidence="1">The sequence shown here is derived from an EMBL/GenBank/DDBJ whole genome shotgun (WGS) entry which is preliminary data.</text>
</comment>
<keyword evidence="2" id="KW-1185">Reference proteome</keyword>
<accession>A0ABV0URH3</accession>
<protein>
    <submittedName>
        <fullName evidence="1">Uncharacterized protein</fullName>
    </submittedName>
</protein>
<dbReference type="EMBL" id="JAHRIQ010082105">
    <property type="protein sequence ID" value="MEQ2247787.1"/>
    <property type="molecule type" value="Genomic_DNA"/>
</dbReference>
<name>A0ABV0URH3_9TELE</name>
<evidence type="ECO:0000313" key="1">
    <source>
        <dbReference type="EMBL" id="MEQ2247787.1"/>
    </source>
</evidence>
<gene>
    <name evidence="1" type="ORF">ILYODFUR_012697</name>
</gene>
<sequence>MSHGIVCSGYLFSAPKCFACRVKSYILVSSEPSTFIYMFAVRSVHSFLQTANLLWISFNNGFLWSSPNTRSVKSITNSCPGNRFSYLHFRSLQVLQAYCEPLGCFSVGELPCPGRFGV</sequence>
<proteinExistence type="predicted"/>